<evidence type="ECO:0000259" key="1">
    <source>
        <dbReference type="Pfam" id="PF08388"/>
    </source>
</evidence>
<dbReference type="InterPro" id="IPR013597">
    <property type="entry name" value="Mat_intron_G2"/>
</dbReference>
<dbReference type="RefSeq" id="WP_331213985.1">
    <property type="nucleotide sequence ID" value="NZ_JAZGQK010000007.1"/>
</dbReference>
<protein>
    <submittedName>
        <fullName evidence="2">Group II intron maturase-specific domain-containing protein</fullName>
    </submittedName>
</protein>
<feature type="domain" description="Group II intron maturase-specific" evidence="1">
    <location>
        <begin position="2"/>
        <end position="28"/>
    </location>
</feature>
<evidence type="ECO:0000313" key="3">
    <source>
        <dbReference type="Proteomes" id="UP001332243"/>
    </source>
</evidence>
<keyword evidence="3" id="KW-1185">Reference proteome</keyword>
<dbReference type="Pfam" id="PF08388">
    <property type="entry name" value="GIIM"/>
    <property type="match status" value="1"/>
</dbReference>
<accession>A0ABU7RQT5</accession>
<reference evidence="2 3" key="1">
    <citation type="submission" date="2024-01" db="EMBL/GenBank/DDBJ databases">
        <title>Genome insights into Plantactinospora sonchi sp. nov.</title>
        <authorList>
            <person name="Wang L."/>
        </authorList>
    </citation>
    <scope>NUCLEOTIDE SEQUENCE [LARGE SCALE GENOMIC DNA]</scope>
    <source>
        <strain evidence="2 3">NEAU-QY2</strain>
    </source>
</reference>
<dbReference type="EMBL" id="JAZGQK010000007">
    <property type="protein sequence ID" value="MEE6258863.1"/>
    <property type="molecule type" value="Genomic_DNA"/>
</dbReference>
<name>A0ABU7RQT5_9ACTN</name>
<evidence type="ECO:0000313" key="2">
    <source>
        <dbReference type="EMBL" id="MEE6258863.1"/>
    </source>
</evidence>
<sequence length="29" mass="3511">MQDINLFLRGWAGYFRYGHSAERLSKTRH</sequence>
<comment type="caution">
    <text evidence="2">The sequence shown here is derived from an EMBL/GenBank/DDBJ whole genome shotgun (WGS) entry which is preliminary data.</text>
</comment>
<organism evidence="2 3">
    <name type="scientific">Plantactinospora sonchi</name>
    <dbReference type="NCBI Taxonomy" id="1544735"/>
    <lineage>
        <taxon>Bacteria</taxon>
        <taxon>Bacillati</taxon>
        <taxon>Actinomycetota</taxon>
        <taxon>Actinomycetes</taxon>
        <taxon>Micromonosporales</taxon>
        <taxon>Micromonosporaceae</taxon>
        <taxon>Plantactinospora</taxon>
    </lineage>
</organism>
<gene>
    <name evidence="2" type="ORF">V1633_10210</name>
</gene>
<dbReference type="Proteomes" id="UP001332243">
    <property type="component" value="Unassembled WGS sequence"/>
</dbReference>
<proteinExistence type="predicted"/>